<accession>A0A397T383</accession>
<keyword evidence="1" id="KW-0732">Signal</keyword>
<proteinExistence type="predicted"/>
<evidence type="ECO:0000256" key="1">
    <source>
        <dbReference type="SAM" id="SignalP"/>
    </source>
</evidence>
<reference evidence="2 3" key="1">
    <citation type="submission" date="2018-06" db="EMBL/GenBank/DDBJ databases">
        <title>Comparative genomics reveals the genomic features of Rhizophagus irregularis, R. cerebriforme, R. diaphanum and Gigaspora rosea, and their symbiotic lifestyle signature.</title>
        <authorList>
            <person name="Morin E."/>
            <person name="San Clemente H."/>
            <person name="Chen E.C.H."/>
            <person name="De La Providencia I."/>
            <person name="Hainaut M."/>
            <person name="Kuo A."/>
            <person name="Kohler A."/>
            <person name="Murat C."/>
            <person name="Tang N."/>
            <person name="Roy S."/>
            <person name="Loubradou J."/>
            <person name="Henrissat B."/>
            <person name="Grigoriev I.V."/>
            <person name="Corradi N."/>
            <person name="Roux C."/>
            <person name="Martin F.M."/>
        </authorList>
    </citation>
    <scope>NUCLEOTIDE SEQUENCE [LARGE SCALE GENOMIC DNA]</scope>
    <source>
        <strain evidence="2 3">DAOM 227022</strain>
    </source>
</reference>
<evidence type="ECO:0000313" key="2">
    <source>
        <dbReference type="EMBL" id="RIA92623.1"/>
    </source>
</evidence>
<dbReference type="OrthoDB" id="2472704at2759"/>
<dbReference type="AlphaFoldDB" id="A0A397T383"/>
<gene>
    <name evidence="2" type="ORF">C1645_764565</name>
</gene>
<dbReference type="Proteomes" id="UP000265703">
    <property type="component" value="Unassembled WGS sequence"/>
</dbReference>
<feature type="non-terminal residue" evidence="2">
    <location>
        <position position="97"/>
    </location>
</feature>
<feature type="chain" id="PRO_5017292514" evidence="1">
    <location>
        <begin position="25"/>
        <end position="97"/>
    </location>
</feature>
<feature type="signal peptide" evidence="1">
    <location>
        <begin position="1"/>
        <end position="24"/>
    </location>
</feature>
<dbReference type="EMBL" id="QKYT01000122">
    <property type="protein sequence ID" value="RIA92623.1"/>
    <property type="molecule type" value="Genomic_DNA"/>
</dbReference>
<name>A0A397T383_9GLOM</name>
<comment type="caution">
    <text evidence="2">The sequence shown here is derived from an EMBL/GenBank/DDBJ whole genome shotgun (WGS) entry which is preliminary data.</text>
</comment>
<sequence length="97" mass="10418">MNRSIHLFIFGFLGLLVFLNFGASAVCFKSPNCDCDPANIQGCNVTSLGFTATTRSCGSEFNCTLVNDIFQINADGNFCHFGPCTKGCTIQAPNSFC</sequence>
<protein>
    <submittedName>
        <fullName evidence="2">Uncharacterized protein</fullName>
    </submittedName>
</protein>
<evidence type="ECO:0000313" key="3">
    <source>
        <dbReference type="Proteomes" id="UP000265703"/>
    </source>
</evidence>
<keyword evidence="3" id="KW-1185">Reference proteome</keyword>
<organism evidence="2 3">
    <name type="scientific">Glomus cerebriforme</name>
    <dbReference type="NCBI Taxonomy" id="658196"/>
    <lineage>
        <taxon>Eukaryota</taxon>
        <taxon>Fungi</taxon>
        <taxon>Fungi incertae sedis</taxon>
        <taxon>Mucoromycota</taxon>
        <taxon>Glomeromycotina</taxon>
        <taxon>Glomeromycetes</taxon>
        <taxon>Glomerales</taxon>
        <taxon>Glomeraceae</taxon>
        <taxon>Glomus</taxon>
    </lineage>
</organism>